<dbReference type="EMBL" id="PPCN01000004">
    <property type="protein sequence ID" value="POF31677.1"/>
    <property type="molecule type" value="Genomic_DNA"/>
</dbReference>
<gene>
    <name evidence="1" type="ORF">CLV41_104247</name>
</gene>
<accession>A0A2S3UVD2</accession>
<sequence>MAKPRTSEIARTERLFSVFDQPAGSRMCRFAERERAIPVTLPQVELEIATP</sequence>
<evidence type="ECO:0000313" key="1">
    <source>
        <dbReference type="EMBL" id="POF31677.1"/>
    </source>
</evidence>
<evidence type="ECO:0000313" key="2">
    <source>
        <dbReference type="Proteomes" id="UP000236959"/>
    </source>
</evidence>
<keyword evidence="2" id="KW-1185">Reference proteome</keyword>
<reference evidence="1 2" key="1">
    <citation type="submission" date="2018-01" db="EMBL/GenBank/DDBJ databases">
        <title>Genomic Encyclopedia of Archaeal and Bacterial Type Strains, Phase II (KMG-II): from individual species to whole genera.</title>
        <authorList>
            <person name="Goeker M."/>
        </authorList>
    </citation>
    <scope>NUCLEOTIDE SEQUENCE [LARGE SCALE GENOMIC DNA]</scope>
    <source>
        <strain evidence="1 2">DSM 17023</strain>
    </source>
</reference>
<dbReference type="AlphaFoldDB" id="A0A2S3UVD2"/>
<name>A0A2S3UVD2_9HYPH</name>
<dbReference type="Proteomes" id="UP000236959">
    <property type="component" value="Unassembled WGS sequence"/>
</dbReference>
<proteinExistence type="predicted"/>
<organism evidence="1 2">
    <name type="scientific">Roseibium marinum</name>
    <dbReference type="NCBI Taxonomy" id="281252"/>
    <lineage>
        <taxon>Bacteria</taxon>
        <taxon>Pseudomonadati</taxon>
        <taxon>Pseudomonadota</taxon>
        <taxon>Alphaproteobacteria</taxon>
        <taxon>Hyphomicrobiales</taxon>
        <taxon>Stappiaceae</taxon>
        <taxon>Roseibium</taxon>
    </lineage>
</organism>
<comment type="caution">
    <text evidence="1">The sequence shown here is derived from an EMBL/GenBank/DDBJ whole genome shotgun (WGS) entry which is preliminary data.</text>
</comment>
<protein>
    <submittedName>
        <fullName evidence="1">Uncharacterized protein</fullName>
    </submittedName>
</protein>